<feature type="binding site" evidence="5">
    <location>
        <position position="263"/>
    </location>
    <ligand>
        <name>FAD</name>
        <dbReference type="ChEBI" id="CHEBI:57692"/>
    </ligand>
</feature>
<dbReference type="PIRSF" id="PIRSF000137">
    <property type="entry name" value="Alcohol_oxidase"/>
    <property type="match status" value="1"/>
</dbReference>
<keyword evidence="4 5" id="KW-0274">FAD</keyword>
<feature type="compositionally biased region" description="Basic and acidic residues" evidence="6">
    <location>
        <begin position="650"/>
        <end position="659"/>
    </location>
</feature>
<dbReference type="AlphaFoldDB" id="A0A194QAR0"/>
<proteinExistence type="inferred from homology"/>
<dbReference type="SUPFAM" id="SSF54373">
    <property type="entry name" value="FAD-linked reductases, C-terminal domain"/>
    <property type="match status" value="1"/>
</dbReference>
<organism evidence="8 9">
    <name type="scientific">Papilio xuthus</name>
    <name type="common">Asian swallowtail butterfly</name>
    <dbReference type="NCBI Taxonomy" id="66420"/>
    <lineage>
        <taxon>Eukaryota</taxon>
        <taxon>Metazoa</taxon>
        <taxon>Ecdysozoa</taxon>
        <taxon>Arthropoda</taxon>
        <taxon>Hexapoda</taxon>
        <taxon>Insecta</taxon>
        <taxon>Pterygota</taxon>
        <taxon>Neoptera</taxon>
        <taxon>Endopterygota</taxon>
        <taxon>Lepidoptera</taxon>
        <taxon>Glossata</taxon>
        <taxon>Ditrysia</taxon>
        <taxon>Papilionoidea</taxon>
        <taxon>Papilionidae</taxon>
        <taxon>Papilioninae</taxon>
        <taxon>Papilio</taxon>
    </lineage>
</organism>
<dbReference type="Pfam" id="PF00732">
    <property type="entry name" value="GMC_oxred_N"/>
    <property type="match status" value="1"/>
</dbReference>
<dbReference type="PROSITE" id="PS00624">
    <property type="entry name" value="GMC_OXRED_2"/>
    <property type="match status" value="1"/>
</dbReference>
<keyword evidence="9" id="KW-1185">Reference proteome</keyword>
<evidence type="ECO:0000259" key="7">
    <source>
        <dbReference type="PROSITE" id="PS00624"/>
    </source>
</evidence>
<evidence type="ECO:0000313" key="8">
    <source>
        <dbReference type="EMBL" id="KPJ02519.1"/>
    </source>
</evidence>
<comment type="cofactor">
    <cofactor evidence="1 5">
        <name>FAD</name>
        <dbReference type="ChEBI" id="CHEBI:57692"/>
    </cofactor>
</comment>
<dbReference type="InterPro" id="IPR007867">
    <property type="entry name" value="GMC_OxRtase_C"/>
</dbReference>
<evidence type="ECO:0000313" key="9">
    <source>
        <dbReference type="Proteomes" id="UP000053268"/>
    </source>
</evidence>
<dbReference type="EMBL" id="KQ459232">
    <property type="protein sequence ID" value="KPJ02519.1"/>
    <property type="molecule type" value="Genomic_DNA"/>
</dbReference>
<feature type="domain" description="Glucose-methanol-choline oxidoreductase N-terminal" evidence="7">
    <location>
        <begin position="299"/>
        <end position="313"/>
    </location>
</feature>
<feature type="compositionally biased region" description="Polar residues" evidence="6">
    <location>
        <begin position="587"/>
        <end position="598"/>
    </location>
</feature>
<dbReference type="STRING" id="66420.A0A194QAR0"/>
<dbReference type="PANTHER" id="PTHR11552:SF147">
    <property type="entry name" value="CHOLINE DEHYDROGENASE, MITOCHONDRIAL"/>
    <property type="match status" value="1"/>
</dbReference>
<dbReference type="Gene3D" id="3.50.50.60">
    <property type="entry name" value="FAD/NAD(P)-binding domain"/>
    <property type="match status" value="1"/>
</dbReference>
<evidence type="ECO:0000256" key="4">
    <source>
        <dbReference type="ARBA" id="ARBA00022827"/>
    </source>
</evidence>
<keyword evidence="3" id="KW-0285">Flavoprotein</keyword>
<protein>
    <submittedName>
        <fullName evidence="8">Glucose dehydrogenase [acceptor]</fullName>
    </submittedName>
</protein>
<accession>A0A194QAR0</accession>
<dbReference type="GO" id="GO:0016614">
    <property type="term" value="F:oxidoreductase activity, acting on CH-OH group of donors"/>
    <property type="evidence" value="ECO:0007669"/>
    <property type="project" value="InterPro"/>
</dbReference>
<comment type="similarity">
    <text evidence="2">Belongs to the GMC oxidoreductase family.</text>
</comment>
<evidence type="ECO:0000256" key="2">
    <source>
        <dbReference type="ARBA" id="ARBA00010790"/>
    </source>
</evidence>
<dbReference type="GO" id="GO:0050660">
    <property type="term" value="F:flavin adenine dinucleotide binding"/>
    <property type="evidence" value="ECO:0007669"/>
    <property type="project" value="InterPro"/>
</dbReference>
<dbReference type="SUPFAM" id="SSF51905">
    <property type="entry name" value="FAD/NAD(P)-binding domain"/>
    <property type="match status" value="1"/>
</dbReference>
<dbReference type="InterPro" id="IPR000172">
    <property type="entry name" value="GMC_OxRdtase_N"/>
</dbReference>
<feature type="region of interest" description="Disordered" evidence="6">
    <location>
        <begin position="587"/>
        <end position="676"/>
    </location>
</feature>
<reference evidence="8 9" key="1">
    <citation type="journal article" date="2015" name="Nat. Commun.">
        <title>Outbred genome sequencing and CRISPR/Cas9 gene editing in butterflies.</title>
        <authorList>
            <person name="Li X."/>
            <person name="Fan D."/>
            <person name="Zhang W."/>
            <person name="Liu G."/>
            <person name="Zhang L."/>
            <person name="Zhao L."/>
            <person name="Fang X."/>
            <person name="Chen L."/>
            <person name="Dong Y."/>
            <person name="Chen Y."/>
            <person name="Ding Y."/>
            <person name="Zhao R."/>
            <person name="Feng M."/>
            <person name="Zhu Y."/>
            <person name="Feng Y."/>
            <person name="Jiang X."/>
            <person name="Zhu D."/>
            <person name="Xiang H."/>
            <person name="Feng X."/>
            <person name="Li S."/>
            <person name="Wang J."/>
            <person name="Zhang G."/>
            <person name="Kronforst M.R."/>
            <person name="Wang W."/>
        </authorList>
    </citation>
    <scope>NUCLEOTIDE SEQUENCE [LARGE SCALE GENOMIC DNA]</scope>
    <source>
        <strain evidence="8">Ya'a_city_454_Px</strain>
        <tissue evidence="8">Whole body</tissue>
    </source>
</reference>
<evidence type="ECO:0000256" key="1">
    <source>
        <dbReference type="ARBA" id="ARBA00001974"/>
    </source>
</evidence>
<dbReference type="PANTHER" id="PTHR11552">
    <property type="entry name" value="GLUCOSE-METHANOL-CHOLINE GMC OXIDOREDUCTASE"/>
    <property type="match status" value="1"/>
</dbReference>
<dbReference type="InterPro" id="IPR036188">
    <property type="entry name" value="FAD/NAD-bd_sf"/>
</dbReference>
<name>A0A194QAR0_PAPXU</name>
<feature type="binding site" evidence="5">
    <location>
        <position position="123"/>
    </location>
    <ligand>
        <name>FAD</name>
        <dbReference type="ChEBI" id="CHEBI:57692"/>
    </ligand>
</feature>
<sequence length="676" mass="76041">MDVEASLASTVNAQEAFRALALLQLTYTLFPKSAEVSDGDCFDYVIVGGGGAGCVLANRLSEQPGVTVLLVEAGGDPPIEAQWPALQTYTLRSYLDWNYTTTPDPVSQRCHKQQSGNIVAGRVLGGGTTLSSLYYVRGNPRDYDTWADLLADRSWSWDAVYPYFKKGEHLKDCEVLSSSCAKYYGTSGYLGLTRDPDPKSRRYLNAFKELNYSTPLDINGCSFSGFVQQMFMIADGERQSTAYAYLSPIKDRANLHVLKHATVYEILFDSSDRAIGVKLTKDNKNISVRARKEVILSAGAFNSPQLLMLSGIGPKEHLQELGIRVRSDLPVGFNYQNHVSVFVPFKMDYSQAPLEPTDPRRSPLFTSLVGSVPAIGSEDRIEYENVNYIVQHDSQDLLQFCAFYHGYENRICQTLFDESRGRDVLLSCAVLLYPESRGRVTLRSADIADPPLIDAGILRDERDLERYVGYIENTLRLLNTTLFRNVEAEVVDLKLKMCEGLELWSKPYIRCFVRCIVATLHHYVGTCAMGSVVDSELRVRGVSGLRVVDASVMPRIVGGPTTAAVVMLAEKAADIIKYGRHINLNSNQCQPQDSSYHNHQTKKESEPEYFQNPHRKTTKRYKYPHHEKEMEHSQYQQTQKELVHEVSQNSHEKTKKESDIQFPKTPAIQDKKKSDI</sequence>
<evidence type="ECO:0000256" key="6">
    <source>
        <dbReference type="SAM" id="MobiDB-lite"/>
    </source>
</evidence>
<dbReference type="InterPro" id="IPR012132">
    <property type="entry name" value="GMC_OxRdtase"/>
</dbReference>
<dbReference type="Gene3D" id="3.30.560.10">
    <property type="entry name" value="Glucose Oxidase, domain 3"/>
    <property type="match status" value="1"/>
</dbReference>
<dbReference type="Proteomes" id="UP000053268">
    <property type="component" value="Unassembled WGS sequence"/>
</dbReference>
<evidence type="ECO:0000256" key="5">
    <source>
        <dbReference type="PIRSR" id="PIRSR000137-2"/>
    </source>
</evidence>
<evidence type="ECO:0000256" key="3">
    <source>
        <dbReference type="ARBA" id="ARBA00022630"/>
    </source>
</evidence>
<feature type="compositionally biased region" description="Basic residues" evidence="6">
    <location>
        <begin position="613"/>
        <end position="623"/>
    </location>
</feature>
<gene>
    <name evidence="8" type="ORF">RR46_09722</name>
</gene>
<dbReference type="Pfam" id="PF05199">
    <property type="entry name" value="GMC_oxred_C"/>
    <property type="match status" value="1"/>
</dbReference>